<dbReference type="Proteomes" id="UP000230842">
    <property type="component" value="Unassembled WGS sequence"/>
</dbReference>
<dbReference type="RefSeq" id="WP_039345553.1">
    <property type="nucleotide sequence ID" value="NZ_PGEZ01000001.1"/>
</dbReference>
<feature type="compositionally biased region" description="Basic and acidic residues" evidence="1">
    <location>
        <begin position="1"/>
        <end position="15"/>
    </location>
</feature>
<gene>
    <name evidence="2" type="ORF">CLV56_0698</name>
</gene>
<organism evidence="2 3">
    <name type="scientific">Mumia flava</name>
    <dbReference type="NCBI Taxonomy" id="1348852"/>
    <lineage>
        <taxon>Bacteria</taxon>
        <taxon>Bacillati</taxon>
        <taxon>Actinomycetota</taxon>
        <taxon>Actinomycetes</taxon>
        <taxon>Propionibacteriales</taxon>
        <taxon>Nocardioidaceae</taxon>
        <taxon>Mumia</taxon>
    </lineage>
</organism>
<proteinExistence type="predicted"/>
<evidence type="ECO:0000256" key="1">
    <source>
        <dbReference type="SAM" id="MobiDB-lite"/>
    </source>
</evidence>
<reference evidence="2 3" key="1">
    <citation type="submission" date="2017-11" db="EMBL/GenBank/DDBJ databases">
        <title>Genomic Encyclopedia of Archaeal and Bacterial Type Strains, Phase II (KMG-II): From Individual Species to Whole Genera.</title>
        <authorList>
            <person name="Goeker M."/>
        </authorList>
    </citation>
    <scope>NUCLEOTIDE SEQUENCE [LARGE SCALE GENOMIC DNA]</scope>
    <source>
        <strain evidence="2 3">DSM 27763</strain>
    </source>
</reference>
<evidence type="ECO:0000313" key="2">
    <source>
        <dbReference type="EMBL" id="PJJ56489.1"/>
    </source>
</evidence>
<evidence type="ECO:0000313" key="3">
    <source>
        <dbReference type="Proteomes" id="UP000230842"/>
    </source>
</evidence>
<dbReference type="EMBL" id="PGEZ01000001">
    <property type="protein sequence ID" value="PJJ56489.1"/>
    <property type="molecule type" value="Genomic_DNA"/>
</dbReference>
<accession>A0A0B2BNR9</accession>
<dbReference type="AlphaFoldDB" id="A0A0B2BNR9"/>
<keyword evidence="3" id="KW-1185">Reference proteome</keyword>
<sequence>MTHIEDPLHRPDRRQASPASDGSEGLFGVPIRRLDALGETLASGGDLAGVAVELGATAATDGIGWSELLRDVEDVCRGVSGSLPPYELVREMSIAWTEAVLQHAHTLSCEDPLTGLATPAHLRTRLDEAYRVAEREGYDAGSRWVFVVAELPAGGGPEAGLLRSLSMLALSETMRTCFDADETIARVGERRAVTLVERESGTDRFGALKDLLDAAVDLPQVRLWVEGLPRGSESASRLLDELSR</sequence>
<name>A0A0B2BNR9_9ACTN</name>
<feature type="region of interest" description="Disordered" evidence="1">
    <location>
        <begin position="1"/>
        <end position="26"/>
    </location>
</feature>
<evidence type="ECO:0008006" key="4">
    <source>
        <dbReference type="Google" id="ProtNLM"/>
    </source>
</evidence>
<comment type="caution">
    <text evidence="2">The sequence shown here is derived from an EMBL/GenBank/DDBJ whole genome shotgun (WGS) entry which is preliminary data.</text>
</comment>
<protein>
    <recommendedName>
        <fullName evidence="4">GGDEF domain-containing protein</fullName>
    </recommendedName>
</protein>
<dbReference type="OrthoDB" id="4936366at2"/>